<evidence type="ECO:0000256" key="5">
    <source>
        <dbReference type="ARBA" id="ARBA00022692"/>
    </source>
</evidence>
<dbReference type="GO" id="GO:0005886">
    <property type="term" value="C:plasma membrane"/>
    <property type="evidence" value="ECO:0007669"/>
    <property type="project" value="UniProtKB-SubCell"/>
</dbReference>
<feature type="transmembrane region" description="Helical" evidence="8">
    <location>
        <begin position="394"/>
        <end position="411"/>
    </location>
</feature>
<organism evidence="10 11">
    <name type="scientific">Candidatus Woesebacteria bacterium GW2011_GWA1_39_21b</name>
    <dbReference type="NCBI Taxonomy" id="1618551"/>
    <lineage>
        <taxon>Bacteria</taxon>
        <taxon>Candidatus Woeseibacteriota</taxon>
    </lineage>
</organism>
<dbReference type="Proteomes" id="UP000034690">
    <property type="component" value="Unassembled WGS sequence"/>
</dbReference>
<evidence type="ECO:0000313" key="11">
    <source>
        <dbReference type="Proteomes" id="UP000034690"/>
    </source>
</evidence>
<gene>
    <name evidence="10" type="ORF">UT40_C0042G0008</name>
</gene>
<dbReference type="EMBL" id="LBWQ01000042">
    <property type="protein sequence ID" value="KKR10974.1"/>
    <property type="molecule type" value="Genomic_DNA"/>
</dbReference>
<evidence type="ECO:0000256" key="8">
    <source>
        <dbReference type="SAM" id="Phobius"/>
    </source>
</evidence>
<evidence type="ECO:0000256" key="6">
    <source>
        <dbReference type="ARBA" id="ARBA00022989"/>
    </source>
</evidence>
<comment type="subcellular location">
    <subcellularLocation>
        <location evidence="1">Cell membrane</location>
        <topology evidence="1">Multi-pass membrane protein</topology>
    </subcellularLocation>
</comment>
<proteinExistence type="predicted"/>
<feature type="transmembrane region" description="Helical" evidence="8">
    <location>
        <begin position="143"/>
        <end position="160"/>
    </location>
</feature>
<dbReference type="InterPro" id="IPR038731">
    <property type="entry name" value="RgtA/B/C-like"/>
</dbReference>
<keyword evidence="3" id="KW-0328">Glycosyltransferase</keyword>
<evidence type="ECO:0000259" key="9">
    <source>
        <dbReference type="Pfam" id="PF13231"/>
    </source>
</evidence>
<evidence type="ECO:0000256" key="2">
    <source>
        <dbReference type="ARBA" id="ARBA00022475"/>
    </source>
</evidence>
<evidence type="ECO:0000256" key="7">
    <source>
        <dbReference type="ARBA" id="ARBA00023136"/>
    </source>
</evidence>
<keyword evidence="2" id="KW-1003">Cell membrane</keyword>
<feature type="domain" description="Glycosyltransferase RgtA/B/C/D-like" evidence="9">
    <location>
        <begin position="82"/>
        <end position="226"/>
    </location>
</feature>
<dbReference type="PANTHER" id="PTHR33908:SF11">
    <property type="entry name" value="MEMBRANE PROTEIN"/>
    <property type="match status" value="1"/>
</dbReference>
<sequence length="565" mass="65115">MKIKLVVPKTVLPYLIIAAAAFLRIWRLDKFPLELFGDEIDAGIQAYSILKTGKDIFSNQYPVIFHSFSEYRLPLQIYSMVGTIGLFGLTEMGVRLASVTFGILSVVGIYFLVKELINQKIAFITALFLSISPWHLQFSRQANDSGFILPFVIFGLWLFIKGLRKYRYMLISSVLFSLSFYAYATSVLFTPFLVLFLLFIYRRTFIKYGIKKIALLGVVTFLVLTPYLSASIKGSTTGRFSYISVFNDENIKKDSTGKLLISTSPISRLFYNNKSLVLSKIFTNYLSSYSTNFLLTLGDPDLRNSVGAMGEVYYFDLVFIIIGIFYLLTKYYGKNKKIMIMFIWLLISPVPSSLTSDGGSHSGRLILMLPPLMIFSAVGFYRLIYRSGKILKKLAIAGIIFTMLINIIYYFNQYYVIWPRESWRFWQVGYKEMFSYVKSIEGDFERVYFNNTYEPALPRFLFWYRYDPQLFHQEFKDDKHIPDIVAGFNGFRLGDKYYFGQIQKPVENLAKEGSLIVASARDDITNPKIFENPNLKLLEVFYSPTGTPIFYVFTGVNVDQPINEK</sequence>
<evidence type="ECO:0000313" key="10">
    <source>
        <dbReference type="EMBL" id="KKR10974.1"/>
    </source>
</evidence>
<feature type="transmembrane region" description="Helical" evidence="8">
    <location>
        <begin position="180"/>
        <end position="201"/>
    </location>
</feature>
<dbReference type="GO" id="GO:0016763">
    <property type="term" value="F:pentosyltransferase activity"/>
    <property type="evidence" value="ECO:0007669"/>
    <property type="project" value="TreeGrafter"/>
</dbReference>
<reference evidence="10 11" key="1">
    <citation type="journal article" date="2015" name="Nature">
        <title>rRNA introns, odd ribosomes, and small enigmatic genomes across a large radiation of phyla.</title>
        <authorList>
            <person name="Brown C.T."/>
            <person name="Hug L.A."/>
            <person name="Thomas B.C."/>
            <person name="Sharon I."/>
            <person name="Castelle C.J."/>
            <person name="Singh A."/>
            <person name="Wilkins M.J."/>
            <person name="Williams K.H."/>
            <person name="Banfield J.F."/>
        </authorList>
    </citation>
    <scope>NUCLEOTIDE SEQUENCE [LARGE SCALE GENOMIC DNA]</scope>
</reference>
<evidence type="ECO:0000256" key="1">
    <source>
        <dbReference type="ARBA" id="ARBA00004651"/>
    </source>
</evidence>
<comment type="caution">
    <text evidence="10">The sequence shown here is derived from an EMBL/GenBank/DDBJ whole genome shotgun (WGS) entry which is preliminary data.</text>
</comment>
<feature type="transmembrane region" description="Helical" evidence="8">
    <location>
        <begin position="96"/>
        <end position="113"/>
    </location>
</feature>
<keyword evidence="6 8" id="KW-1133">Transmembrane helix</keyword>
<dbReference type="AlphaFoldDB" id="A0A0G0N424"/>
<evidence type="ECO:0000256" key="3">
    <source>
        <dbReference type="ARBA" id="ARBA00022676"/>
    </source>
</evidence>
<name>A0A0G0N424_9BACT</name>
<keyword evidence="7 8" id="KW-0472">Membrane</keyword>
<evidence type="ECO:0000256" key="4">
    <source>
        <dbReference type="ARBA" id="ARBA00022679"/>
    </source>
</evidence>
<dbReference type="GO" id="GO:0009103">
    <property type="term" value="P:lipopolysaccharide biosynthetic process"/>
    <property type="evidence" value="ECO:0007669"/>
    <property type="project" value="UniProtKB-ARBA"/>
</dbReference>
<keyword evidence="4" id="KW-0808">Transferase</keyword>
<feature type="transmembrane region" description="Helical" evidence="8">
    <location>
        <begin position="312"/>
        <end position="329"/>
    </location>
</feature>
<keyword evidence="5 8" id="KW-0812">Transmembrane</keyword>
<feature type="transmembrane region" description="Helical" evidence="8">
    <location>
        <begin position="366"/>
        <end position="385"/>
    </location>
</feature>
<protein>
    <recommendedName>
        <fullName evidence="9">Glycosyltransferase RgtA/B/C/D-like domain-containing protein</fullName>
    </recommendedName>
</protein>
<dbReference type="InterPro" id="IPR050297">
    <property type="entry name" value="LipidA_mod_glycosyltrf_83"/>
</dbReference>
<accession>A0A0G0N424</accession>
<dbReference type="PANTHER" id="PTHR33908">
    <property type="entry name" value="MANNOSYLTRANSFERASE YKCB-RELATED"/>
    <property type="match status" value="1"/>
</dbReference>
<feature type="transmembrane region" description="Helical" evidence="8">
    <location>
        <begin position="213"/>
        <end position="232"/>
    </location>
</feature>
<feature type="transmembrane region" description="Helical" evidence="8">
    <location>
        <begin position="12"/>
        <end position="28"/>
    </location>
</feature>
<dbReference type="Pfam" id="PF13231">
    <property type="entry name" value="PMT_2"/>
    <property type="match status" value="1"/>
</dbReference>
<feature type="transmembrane region" description="Helical" evidence="8">
    <location>
        <begin position="338"/>
        <end position="354"/>
    </location>
</feature>